<dbReference type="Proteomes" id="UP000653305">
    <property type="component" value="Unassembled WGS sequence"/>
</dbReference>
<feature type="compositionally biased region" description="Low complexity" evidence="1">
    <location>
        <begin position="99"/>
        <end position="110"/>
    </location>
</feature>
<feature type="region of interest" description="Disordered" evidence="1">
    <location>
        <begin position="143"/>
        <end position="168"/>
    </location>
</feature>
<dbReference type="OrthoDB" id="1899182at2759"/>
<gene>
    <name evidence="2" type="ORF">PHJA_000300500</name>
</gene>
<feature type="compositionally biased region" description="Basic and acidic residues" evidence="1">
    <location>
        <begin position="145"/>
        <end position="158"/>
    </location>
</feature>
<feature type="non-terminal residue" evidence="2">
    <location>
        <position position="262"/>
    </location>
</feature>
<dbReference type="EMBL" id="BMAC01000031">
    <property type="protein sequence ID" value="GFP81572.1"/>
    <property type="molecule type" value="Genomic_DNA"/>
</dbReference>
<feature type="non-terminal residue" evidence="2">
    <location>
        <position position="1"/>
    </location>
</feature>
<comment type="caution">
    <text evidence="2">The sequence shown here is derived from an EMBL/GenBank/DDBJ whole genome shotgun (WGS) entry which is preliminary data.</text>
</comment>
<reference evidence="2" key="1">
    <citation type="submission" date="2020-07" db="EMBL/GenBank/DDBJ databases">
        <title>Ethylene signaling mediates host invasion by parasitic plants.</title>
        <authorList>
            <person name="Yoshida S."/>
        </authorList>
    </citation>
    <scope>NUCLEOTIDE SEQUENCE</scope>
    <source>
        <strain evidence="2">Okayama</strain>
    </source>
</reference>
<feature type="region of interest" description="Disordered" evidence="1">
    <location>
        <begin position="45"/>
        <end position="121"/>
    </location>
</feature>
<evidence type="ECO:0000313" key="2">
    <source>
        <dbReference type="EMBL" id="GFP81572.1"/>
    </source>
</evidence>
<proteinExistence type="predicted"/>
<name>A0A830B711_9LAMI</name>
<keyword evidence="3" id="KW-1185">Reference proteome</keyword>
<evidence type="ECO:0000313" key="3">
    <source>
        <dbReference type="Proteomes" id="UP000653305"/>
    </source>
</evidence>
<protein>
    <submittedName>
        <fullName evidence="2">F-box/kelch-repeat protein skip25</fullName>
    </submittedName>
</protein>
<dbReference type="PANTHER" id="PTHR47590">
    <property type="entry name" value="F-BOX/KELCH-REPEAT PROTEIN SKIP25"/>
    <property type="match status" value="1"/>
</dbReference>
<accession>A0A830B711</accession>
<feature type="compositionally biased region" description="Low complexity" evidence="1">
    <location>
        <begin position="48"/>
        <end position="84"/>
    </location>
</feature>
<sequence>AASSTPPLSRHFSLSTPSYYRRIIIIIIIIAPYSSHPSIPFPVNGSQSLTRRPALRSASSSATLRSSPTVSPSNPSPSPAVWSSSPPPPTISSPPCPSPSSSTRSPVSGPAAHRSPPRGGGALAGAYDGAVYVAERGRVAIPQRRRADAREVGPRTETAEGAASVAVGGDGEARDAKFSREAIDAVGWRGKLCMVNVKGAAAKEGIVYDVGRDAWEAMPAGMLAGWRGPAAAMEEETLYVVDERRGWLNRYDHVRDTWAEVV</sequence>
<dbReference type="AlphaFoldDB" id="A0A830B711"/>
<feature type="compositionally biased region" description="Pro residues" evidence="1">
    <location>
        <begin position="85"/>
        <end position="98"/>
    </location>
</feature>
<dbReference type="PANTHER" id="PTHR47590:SF1">
    <property type="entry name" value="F-BOX_KELCH-REPEAT PROTEIN SKIP25"/>
    <property type="match status" value="1"/>
</dbReference>
<organism evidence="2 3">
    <name type="scientific">Phtheirospermum japonicum</name>
    <dbReference type="NCBI Taxonomy" id="374723"/>
    <lineage>
        <taxon>Eukaryota</taxon>
        <taxon>Viridiplantae</taxon>
        <taxon>Streptophyta</taxon>
        <taxon>Embryophyta</taxon>
        <taxon>Tracheophyta</taxon>
        <taxon>Spermatophyta</taxon>
        <taxon>Magnoliopsida</taxon>
        <taxon>eudicotyledons</taxon>
        <taxon>Gunneridae</taxon>
        <taxon>Pentapetalae</taxon>
        <taxon>asterids</taxon>
        <taxon>lamiids</taxon>
        <taxon>Lamiales</taxon>
        <taxon>Orobanchaceae</taxon>
        <taxon>Orobanchaceae incertae sedis</taxon>
        <taxon>Phtheirospermum</taxon>
    </lineage>
</organism>
<evidence type="ECO:0000256" key="1">
    <source>
        <dbReference type="SAM" id="MobiDB-lite"/>
    </source>
</evidence>